<reference evidence="1" key="1">
    <citation type="journal article" date="2021" name="Sci. Adv.">
        <title>The American lobster genome reveals insights on longevity, neural, and immune adaptations.</title>
        <authorList>
            <person name="Polinski J.M."/>
            <person name="Zimin A.V."/>
            <person name="Clark K.F."/>
            <person name="Kohn A.B."/>
            <person name="Sadowski N."/>
            <person name="Timp W."/>
            <person name="Ptitsyn A."/>
            <person name="Khanna P."/>
            <person name="Romanova D.Y."/>
            <person name="Williams P."/>
            <person name="Greenwood S.J."/>
            <person name="Moroz L.L."/>
            <person name="Walt D.R."/>
            <person name="Bodnar A.G."/>
        </authorList>
    </citation>
    <scope>NUCLEOTIDE SEQUENCE</scope>
    <source>
        <strain evidence="1">GMGI-L3</strain>
    </source>
</reference>
<dbReference type="AlphaFoldDB" id="A0A8J5JF98"/>
<sequence>MTRILYNDHTGTRKIGIRQTTRPDRRMIRKHANIVLYVRDRQSSSVRNVSPTANCTSKVQSASQSTGKMDMLSSANSVILSTKSSMDSFSTSILNLADSVGTTAFLVIMAGAMAVSAGIGGLSFTGIARVDEYFGWPLWSSIFPRWREQSGVPLQERDFDNVGYVLKLLKDAFTKYRERRHRQ</sequence>
<dbReference type="Proteomes" id="UP000747542">
    <property type="component" value="Unassembled WGS sequence"/>
</dbReference>
<keyword evidence="2" id="KW-1185">Reference proteome</keyword>
<organism evidence="1 2">
    <name type="scientific">Homarus americanus</name>
    <name type="common">American lobster</name>
    <dbReference type="NCBI Taxonomy" id="6706"/>
    <lineage>
        <taxon>Eukaryota</taxon>
        <taxon>Metazoa</taxon>
        <taxon>Ecdysozoa</taxon>
        <taxon>Arthropoda</taxon>
        <taxon>Crustacea</taxon>
        <taxon>Multicrustacea</taxon>
        <taxon>Malacostraca</taxon>
        <taxon>Eumalacostraca</taxon>
        <taxon>Eucarida</taxon>
        <taxon>Decapoda</taxon>
        <taxon>Pleocyemata</taxon>
        <taxon>Astacidea</taxon>
        <taxon>Nephropoidea</taxon>
        <taxon>Nephropidae</taxon>
        <taxon>Homarus</taxon>
    </lineage>
</organism>
<proteinExistence type="predicted"/>
<comment type="caution">
    <text evidence="1">The sequence shown here is derived from an EMBL/GenBank/DDBJ whole genome shotgun (WGS) entry which is preliminary data.</text>
</comment>
<accession>A0A8J5JF98</accession>
<protein>
    <submittedName>
        <fullName evidence="1">Uncharacterized protein</fullName>
    </submittedName>
</protein>
<dbReference type="EMBL" id="JAHLQT010039184">
    <property type="protein sequence ID" value="KAG7156271.1"/>
    <property type="molecule type" value="Genomic_DNA"/>
</dbReference>
<evidence type="ECO:0000313" key="1">
    <source>
        <dbReference type="EMBL" id="KAG7156271.1"/>
    </source>
</evidence>
<name>A0A8J5JF98_HOMAM</name>
<evidence type="ECO:0000313" key="2">
    <source>
        <dbReference type="Proteomes" id="UP000747542"/>
    </source>
</evidence>
<gene>
    <name evidence="1" type="ORF">Hamer_G005991</name>
</gene>